<dbReference type="GO" id="GO:0035725">
    <property type="term" value="P:sodium ion transmembrane transport"/>
    <property type="evidence" value="ECO:0007669"/>
    <property type="project" value="TreeGrafter"/>
</dbReference>
<dbReference type="SUPFAM" id="SSF81324">
    <property type="entry name" value="Voltage-gated potassium channels"/>
    <property type="match status" value="1"/>
</dbReference>
<organism evidence="3">
    <name type="scientific">Culicoides sonorensis</name>
    <name type="common">Biting midge</name>
    <dbReference type="NCBI Taxonomy" id="179676"/>
    <lineage>
        <taxon>Eukaryota</taxon>
        <taxon>Metazoa</taxon>
        <taxon>Ecdysozoa</taxon>
        <taxon>Arthropoda</taxon>
        <taxon>Hexapoda</taxon>
        <taxon>Insecta</taxon>
        <taxon>Pterygota</taxon>
        <taxon>Neoptera</taxon>
        <taxon>Endopterygota</taxon>
        <taxon>Diptera</taxon>
        <taxon>Nematocera</taxon>
        <taxon>Chironomoidea</taxon>
        <taxon>Ceratopogonidae</taxon>
        <taxon>Ceratopogoninae</taxon>
        <taxon>Culicoides</taxon>
        <taxon>Monoculicoides</taxon>
    </lineage>
</organism>
<dbReference type="AlphaFoldDB" id="A0A336LQX6"/>
<sequence>MPLTYEHHCTLLGHKPHYIDLVQKSYMKFLIADPNCRLTQNTFKSKSAITAEIMRHVQFFPHTIHPFSRLRKYWEYLMIISFIFFYLCMPFRASFVFGRKEEVSSFPFIKELVIDIIMNFVTGSYNQHTDKINLSLDYIGKQYMKSFFIIDLLSSVPNNFMVLYLPMNEYHLVTMYDCITNKLLINDCLFDALDIIKYLKFFRLPTFFLYINNFFKRNHFRSIYFRFTRIIITMILVMHVSACSEFLIERIINGPDNLKDLWNNKEIEWNRTSSFEIYINSFYRSFYFVGNIGNELPEQNTKLNSIISTMFVIFGFIMNIYLISHAYMLMQIMYSASMKFQQNRYQLQEFMRYKQLPKDIQTRLLNYYDYRLQRQLYKESEIHKIVGTKLYEEVSYNSRLEIIKKVNFICLLPKDLIRKLAIALKNELYLKDDQIISPDQDTISMHIIVSGTVIMLNAVGEELSRFDDGTIFGELNLFNDTPTVFYAIALETTETYSLSKTDFLNVLNEVDPIYFVRAKLVAHNVIGLNEIFEDLINRVVMSTNLSATNMRNSTKSVASHVSLYQYNP</sequence>
<dbReference type="GO" id="GO:0003254">
    <property type="term" value="P:regulation of membrane depolarization"/>
    <property type="evidence" value="ECO:0007669"/>
    <property type="project" value="TreeGrafter"/>
</dbReference>
<dbReference type="PANTHER" id="PTHR45689:SF14">
    <property type="entry name" value="CYCLIC NUCLEOTIDE-GATED CATION CHANNEL SUBUNIT A-LIKE PROTEIN"/>
    <property type="match status" value="1"/>
</dbReference>
<feature type="transmembrane region" description="Helical" evidence="1">
    <location>
        <begin position="227"/>
        <end position="248"/>
    </location>
</feature>
<dbReference type="GO" id="GO:0005249">
    <property type="term" value="F:voltage-gated potassium channel activity"/>
    <property type="evidence" value="ECO:0007669"/>
    <property type="project" value="TreeGrafter"/>
</dbReference>
<proteinExistence type="predicted"/>
<dbReference type="InterPro" id="IPR014710">
    <property type="entry name" value="RmlC-like_jellyroll"/>
</dbReference>
<dbReference type="Gene3D" id="2.60.120.10">
    <property type="entry name" value="Jelly Rolls"/>
    <property type="match status" value="1"/>
</dbReference>
<feature type="transmembrane region" description="Helical" evidence="1">
    <location>
        <begin position="306"/>
        <end position="329"/>
    </location>
</feature>
<gene>
    <name evidence="3" type="primary">CSON011183</name>
</gene>
<dbReference type="PROSITE" id="PS50042">
    <property type="entry name" value="CNMP_BINDING_3"/>
    <property type="match status" value="1"/>
</dbReference>
<dbReference type="Gene3D" id="1.10.287.70">
    <property type="match status" value="1"/>
</dbReference>
<keyword evidence="1" id="KW-0472">Membrane</keyword>
<feature type="transmembrane region" description="Helical" evidence="1">
    <location>
        <begin position="146"/>
        <end position="167"/>
    </location>
</feature>
<reference evidence="3" key="1">
    <citation type="submission" date="2018-07" db="EMBL/GenBank/DDBJ databases">
        <authorList>
            <person name="Quirk P.G."/>
            <person name="Krulwich T.A."/>
        </authorList>
    </citation>
    <scope>NUCLEOTIDE SEQUENCE</scope>
</reference>
<dbReference type="OMA" id="YLISHAY"/>
<dbReference type="InterPro" id="IPR000595">
    <property type="entry name" value="cNMP-bd_dom"/>
</dbReference>
<evidence type="ECO:0000256" key="1">
    <source>
        <dbReference type="SAM" id="Phobius"/>
    </source>
</evidence>
<name>A0A336LQX6_CULSO</name>
<accession>A0A336LQX6</accession>
<keyword evidence="1" id="KW-1133">Transmembrane helix</keyword>
<feature type="domain" description="Cyclic nucleotide-binding" evidence="2">
    <location>
        <begin position="408"/>
        <end position="507"/>
    </location>
</feature>
<protein>
    <submittedName>
        <fullName evidence="3">CSON011183 protein</fullName>
    </submittedName>
</protein>
<feature type="transmembrane region" description="Helical" evidence="1">
    <location>
        <begin position="73"/>
        <end position="93"/>
    </location>
</feature>
<dbReference type="Pfam" id="PF00027">
    <property type="entry name" value="cNMP_binding"/>
    <property type="match status" value="1"/>
</dbReference>
<dbReference type="InterPro" id="IPR018490">
    <property type="entry name" value="cNMP-bd_dom_sf"/>
</dbReference>
<evidence type="ECO:0000313" key="3">
    <source>
        <dbReference type="EMBL" id="SSX18939.1"/>
    </source>
</evidence>
<dbReference type="VEuPathDB" id="VectorBase:CSON011183"/>
<keyword evidence="1" id="KW-0812">Transmembrane</keyword>
<dbReference type="EMBL" id="UFQT01000047">
    <property type="protein sequence ID" value="SSX18939.1"/>
    <property type="molecule type" value="Genomic_DNA"/>
</dbReference>
<dbReference type="GO" id="GO:0098855">
    <property type="term" value="C:HCN channel complex"/>
    <property type="evidence" value="ECO:0007669"/>
    <property type="project" value="TreeGrafter"/>
</dbReference>
<dbReference type="SUPFAM" id="SSF51206">
    <property type="entry name" value="cAMP-binding domain-like"/>
    <property type="match status" value="1"/>
</dbReference>
<dbReference type="Gene3D" id="1.10.287.630">
    <property type="entry name" value="Helix hairpin bin"/>
    <property type="match status" value="1"/>
</dbReference>
<dbReference type="PANTHER" id="PTHR45689">
    <property type="entry name" value="I[[H]] CHANNEL, ISOFORM E"/>
    <property type="match status" value="1"/>
</dbReference>
<dbReference type="InterPro" id="IPR051413">
    <property type="entry name" value="K/Na_HCN_channel"/>
</dbReference>
<dbReference type="CDD" id="cd00038">
    <property type="entry name" value="CAP_ED"/>
    <property type="match status" value="1"/>
</dbReference>
<evidence type="ECO:0000259" key="2">
    <source>
        <dbReference type="PROSITE" id="PS50042"/>
    </source>
</evidence>